<reference evidence="1 2" key="1">
    <citation type="submission" date="2018-08" db="EMBL/GenBank/DDBJ databases">
        <title>Draft genome of the lignicolous fungus Coniochaeta pulveracea.</title>
        <authorList>
            <person name="Borstlap C.J."/>
            <person name="De Witt R.N."/>
            <person name="Botha A."/>
            <person name="Volschenk H."/>
        </authorList>
    </citation>
    <scope>NUCLEOTIDE SEQUENCE [LARGE SCALE GENOMIC DNA]</scope>
    <source>
        <strain evidence="1 2">CAB683</strain>
    </source>
</reference>
<dbReference type="AlphaFoldDB" id="A0A420Y694"/>
<dbReference type="EMBL" id="QVQW01000044">
    <property type="protein sequence ID" value="RKU43357.1"/>
    <property type="molecule type" value="Genomic_DNA"/>
</dbReference>
<comment type="caution">
    <text evidence="1">The sequence shown here is derived from an EMBL/GenBank/DDBJ whole genome shotgun (WGS) entry which is preliminary data.</text>
</comment>
<organism evidence="1 2">
    <name type="scientific">Coniochaeta pulveracea</name>
    <dbReference type="NCBI Taxonomy" id="177199"/>
    <lineage>
        <taxon>Eukaryota</taxon>
        <taxon>Fungi</taxon>
        <taxon>Dikarya</taxon>
        <taxon>Ascomycota</taxon>
        <taxon>Pezizomycotina</taxon>
        <taxon>Sordariomycetes</taxon>
        <taxon>Sordariomycetidae</taxon>
        <taxon>Coniochaetales</taxon>
        <taxon>Coniochaetaceae</taxon>
        <taxon>Coniochaeta</taxon>
    </lineage>
</organism>
<accession>A0A420Y694</accession>
<evidence type="ECO:0000313" key="1">
    <source>
        <dbReference type="EMBL" id="RKU43357.1"/>
    </source>
</evidence>
<gene>
    <name evidence="1" type="ORF">DL546_005835</name>
</gene>
<sequence length="136" mass="14655">MSPNVSGRKGPCQAASDEEMVKNASFLPKPVCCPKLVLQQGQSHFANLVSIALEISERARRLRQICGGSSRAVAGRKQCCGKVSLGIQMVPGTFSFEYSSRSLGVHAWGGNLEVYCDRHVIERTVACESGQLSQIA</sequence>
<dbReference type="Proteomes" id="UP000275385">
    <property type="component" value="Unassembled WGS sequence"/>
</dbReference>
<name>A0A420Y694_9PEZI</name>
<protein>
    <submittedName>
        <fullName evidence="1">Uncharacterized protein</fullName>
    </submittedName>
</protein>
<proteinExistence type="predicted"/>
<evidence type="ECO:0000313" key="2">
    <source>
        <dbReference type="Proteomes" id="UP000275385"/>
    </source>
</evidence>
<keyword evidence="2" id="KW-1185">Reference proteome</keyword>